<dbReference type="Proteomes" id="UP001064048">
    <property type="component" value="Chromosome 30"/>
</dbReference>
<keyword evidence="2" id="KW-1185">Reference proteome</keyword>
<proteinExistence type="predicted"/>
<evidence type="ECO:0000313" key="2">
    <source>
        <dbReference type="Proteomes" id="UP001064048"/>
    </source>
</evidence>
<accession>A0ACC0K5I8</accession>
<reference evidence="1 2" key="1">
    <citation type="journal article" date="2022" name="Genome Biol. Evol.">
        <title>The Spruce Budworm Genome: Reconstructing the Evolutionary History of Antifreeze Proteins.</title>
        <authorList>
            <person name="Beliveau C."/>
            <person name="Gagne P."/>
            <person name="Picq S."/>
            <person name="Vernygora O."/>
            <person name="Keeling C.I."/>
            <person name="Pinkney K."/>
            <person name="Doucet D."/>
            <person name="Wen F."/>
            <person name="Johnston J.S."/>
            <person name="Maaroufi H."/>
            <person name="Boyle B."/>
            <person name="Laroche J."/>
            <person name="Dewar K."/>
            <person name="Juretic N."/>
            <person name="Blackburn G."/>
            <person name="Nisole A."/>
            <person name="Brunet B."/>
            <person name="Brandao M."/>
            <person name="Lumley L."/>
            <person name="Duan J."/>
            <person name="Quan G."/>
            <person name="Lucarotti C.J."/>
            <person name="Roe A.D."/>
            <person name="Sperling F.A.H."/>
            <person name="Levesque R.C."/>
            <person name="Cusson M."/>
        </authorList>
    </citation>
    <scope>NUCLEOTIDE SEQUENCE [LARGE SCALE GENOMIC DNA]</scope>
    <source>
        <strain evidence="1">Glfc:IPQL:Cfum</strain>
    </source>
</reference>
<gene>
    <name evidence="1" type="ORF">MSG28_016140</name>
</gene>
<sequence length="860" mass="94407">MRRNSCSTISTGTDSFTDLGLHDKKMCTRNDSFTDHGFHDKHIKVEGFIWRVATKDSKPKSDIKCPVCDATFLSREALVKHTAGAGVPHAALWPCAACGDSCGSDTALKHHTAEKHSPEQQYCDELNGTNYPFATSYLSGGLGEQRAGVGFLLHIHVQMELQRRLARRLFNAESFAQHTRRKHLGVTGHGARRNRSPRARGSGPAPRVVCEVCGRSIQVQAACGVQHAAQHSGVTGHGARRNRSPRARGSGPAPRVVCEVQRVACNTRRNTARDGTRRAPQQEPRARGSGPAPRVVCEVCGRSIQVQAACGLQHAAQHSGVTGHGARRNRSPRARGSGPAPRVVCEVCGRSIQVQAACGVQHAAQHSGVTGHGARRNRSPRARGSGPAPRVVCEVCGRSIQVQAACGVQHAAQHSGVTGHGARRNRSPRARGSGPAPRVVCEVCGRSIQVQAACGLQHAAQHSGVTEYIIVLTYRMATLRPAPVRVTPPLKRRLQENRRKAVGRRRAYVDSTTRILYGVAALWRRDGTQRATTGVGSAVSRERRTWEKICASERSERARRFEQKRLGLFGWVQKAKAGTKRSGAERSSALAFDSEAALKFHLYTHMEQKPYACPLCPKTFAAKTAREFHVRAHTGERPYQCAECPLACALKGTLARHIARVSTGPLKRFIYQSSLSAALLATAQLSEVHLKQTRRFPCDICQKTFTERAGVKLHVRAVHSNEPARRVSNTNKQLAMRRIHLRALSVSRFNVLRFSFDEMSKGFSGEVIGESQDKAWHGAHLMSHFDEDSSILDNADLELHILGRSGLKKKKKKKILCCLQQLWTNVTISCQECQSKQVLARKSCLLTLPFQAETEVLRMV</sequence>
<evidence type="ECO:0000313" key="1">
    <source>
        <dbReference type="EMBL" id="KAI8431661.1"/>
    </source>
</evidence>
<protein>
    <submittedName>
        <fullName evidence="1">Uncharacterized protein</fullName>
    </submittedName>
</protein>
<organism evidence="1 2">
    <name type="scientific">Choristoneura fumiferana</name>
    <name type="common">Spruce budworm moth</name>
    <name type="synonym">Archips fumiferana</name>
    <dbReference type="NCBI Taxonomy" id="7141"/>
    <lineage>
        <taxon>Eukaryota</taxon>
        <taxon>Metazoa</taxon>
        <taxon>Ecdysozoa</taxon>
        <taxon>Arthropoda</taxon>
        <taxon>Hexapoda</taxon>
        <taxon>Insecta</taxon>
        <taxon>Pterygota</taxon>
        <taxon>Neoptera</taxon>
        <taxon>Endopterygota</taxon>
        <taxon>Lepidoptera</taxon>
        <taxon>Glossata</taxon>
        <taxon>Ditrysia</taxon>
        <taxon>Tortricoidea</taxon>
        <taxon>Tortricidae</taxon>
        <taxon>Tortricinae</taxon>
        <taxon>Choristoneura</taxon>
    </lineage>
</organism>
<name>A0ACC0K5I8_CHOFU</name>
<dbReference type="EMBL" id="CM046130">
    <property type="protein sequence ID" value="KAI8431661.1"/>
    <property type="molecule type" value="Genomic_DNA"/>
</dbReference>
<comment type="caution">
    <text evidence="1">The sequence shown here is derived from an EMBL/GenBank/DDBJ whole genome shotgun (WGS) entry which is preliminary data.</text>
</comment>